<reference evidence="4" key="1">
    <citation type="journal article" date="2020" name="Stud. Mycol.">
        <title>101 Dothideomycetes genomes: a test case for predicting lifestyles and emergence of pathogens.</title>
        <authorList>
            <person name="Haridas S."/>
            <person name="Albert R."/>
            <person name="Binder M."/>
            <person name="Bloem J."/>
            <person name="Labutti K."/>
            <person name="Salamov A."/>
            <person name="Andreopoulos B."/>
            <person name="Baker S."/>
            <person name="Barry K."/>
            <person name="Bills G."/>
            <person name="Bluhm B."/>
            <person name="Cannon C."/>
            <person name="Castanera R."/>
            <person name="Culley D."/>
            <person name="Daum C."/>
            <person name="Ezra D."/>
            <person name="Gonzalez J."/>
            <person name="Henrissat B."/>
            <person name="Kuo A."/>
            <person name="Liang C."/>
            <person name="Lipzen A."/>
            <person name="Lutzoni F."/>
            <person name="Magnuson J."/>
            <person name="Mondo S."/>
            <person name="Nolan M."/>
            <person name="Ohm R."/>
            <person name="Pangilinan J."/>
            <person name="Park H.-J."/>
            <person name="Ramirez L."/>
            <person name="Alfaro M."/>
            <person name="Sun H."/>
            <person name="Tritt A."/>
            <person name="Yoshinaga Y."/>
            <person name="Zwiers L.-H."/>
            <person name="Turgeon B."/>
            <person name="Goodwin S."/>
            <person name="Spatafora J."/>
            <person name="Crous P."/>
            <person name="Grigoriev I."/>
        </authorList>
    </citation>
    <scope>NUCLEOTIDE SEQUENCE</scope>
    <source>
        <strain evidence="4">Tuck. ex Michener</strain>
    </source>
</reference>
<dbReference type="EMBL" id="ML991813">
    <property type="protein sequence ID" value="KAF2232666.1"/>
    <property type="molecule type" value="Genomic_DNA"/>
</dbReference>
<dbReference type="InterPro" id="IPR019384">
    <property type="entry name" value="FHIP"/>
</dbReference>
<feature type="compositionally biased region" description="Gly residues" evidence="2">
    <location>
        <begin position="835"/>
        <end position="850"/>
    </location>
</feature>
<dbReference type="Pfam" id="PF19314">
    <property type="entry name" value="DUF5917"/>
    <property type="match status" value="1"/>
</dbReference>
<feature type="domain" description="FHF complex subunit HOOK-interacting protein C-terminal" evidence="3">
    <location>
        <begin position="570"/>
        <end position="621"/>
    </location>
</feature>
<feature type="region of interest" description="Disordered" evidence="2">
    <location>
        <begin position="713"/>
        <end position="850"/>
    </location>
</feature>
<dbReference type="Proteomes" id="UP000800092">
    <property type="component" value="Unassembled WGS sequence"/>
</dbReference>
<sequence length="945" mass="102830">MDFWSRLIGGGGSEKRQPAPNNPQQRLARFRRIYDQTLQTWHKKASLSSDSQALDNVRSNFQRLTSYLHDESRSPAPHLCISYAASSQIYTTVARIASVSQNEGIVREAVAFYGALIDSEEEDFLASPVFAGSLMAFVGRLTGSGAMLLGIDTSAEIVELLFGIAAKIRLEPDILPIWFTSETRNGRDLQSQKTNFAGVTQKDDFPLCYQLIDHVHHEGRIGDFARTGLLYIFESAAHSNTLEQWLVESDMPTLMATGLGALYSQLSRKLSILHPADELPVILSLSDYADLQPSKDAESLFSPAFSVEMDTFLSYLTFWQDVLQHCKSDDVKATLIDHFQILFLQQLLYPSLLESSDVDGGSSVAVLTYLRRILDSLEHPDLVHMILQYLLALPEPAPSRPAPPPRSPTTEKRRMSLMLLKEPEKEEDKLSPSLFNLVDLIINSLSSKNTQTVITALKLVSLILDKDHIYAVSTLVRSMPCRNKSPQRTVGALDAEVDAYLALAEGVGGDQELEEAYGDHLSDIQMVLETHPCSARFLIPPMINNPNLNQHPTSGLCLKPVDIHYLSNDDPMFTSLLRILETFFTNNVETNLGLTDAIINLASCPCIRLEGWLAIDPLKYQFPDSTHDLQSPLLTKSPTIAPSQPSSQPSSQFASLHLARRRPAFATRDTPRLLSTLRFLTTQLHLLRHTIPSLDTLIQNRKEVFQVTASLDAAGTTSSDPPPRSSSRPSIDISTTTGTSTGTGATTPAAPHAVPKLESVPQHALARSASPSRSRTSSPRGRNLRSEVGAGSPVARLSSSPAPTTVSASSASSRAAAVLSPTAVQARGAMSPAGRGAGTGTPRSGGVGGGGAGAGGFAQLSPAVAELDAKVLKRRVRFPLRAPGEESRVGEERSFQADDKGDGKEVKEASLNHVLTNIVILQEFILEIAAVLQVRGNLFEDVRFV</sequence>
<evidence type="ECO:0000256" key="1">
    <source>
        <dbReference type="ARBA" id="ARBA00024336"/>
    </source>
</evidence>
<organism evidence="4 5">
    <name type="scientific">Viridothelium virens</name>
    <name type="common">Speckled blister lichen</name>
    <name type="synonym">Trypethelium virens</name>
    <dbReference type="NCBI Taxonomy" id="1048519"/>
    <lineage>
        <taxon>Eukaryota</taxon>
        <taxon>Fungi</taxon>
        <taxon>Dikarya</taxon>
        <taxon>Ascomycota</taxon>
        <taxon>Pezizomycotina</taxon>
        <taxon>Dothideomycetes</taxon>
        <taxon>Dothideomycetes incertae sedis</taxon>
        <taxon>Trypetheliales</taxon>
        <taxon>Trypetheliaceae</taxon>
        <taxon>Viridothelium</taxon>
    </lineage>
</organism>
<comment type="similarity">
    <text evidence="1">Belongs to the FHIP family.</text>
</comment>
<evidence type="ECO:0000313" key="4">
    <source>
        <dbReference type="EMBL" id="KAF2232666.1"/>
    </source>
</evidence>
<protein>
    <recommendedName>
        <fullName evidence="3">FHF complex subunit HOOK-interacting protein C-terminal domain-containing protein</fullName>
    </recommendedName>
</protein>
<evidence type="ECO:0000259" key="3">
    <source>
        <dbReference type="Pfam" id="PF19314"/>
    </source>
</evidence>
<dbReference type="AlphaFoldDB" id="A0A6A6H3J3"/>
<dbReference type="OrthoDB" id="5350595at2759"/>
<feature type="compositionally biased region" description="Low complexity" evidence="2">
    <location>
        <begin position="766"/>
        <end position="780"/>
    </location>
</feature>
<feature type="compositionally biased region" description="Low complexity" evidence="2">
    <location>
        <begin position="725"/>
        <end position="751"/>
    </location>
</feature>
<gene>
    <name evidence="4" type="ORF">EV356DRAFT_517221</name>
</gene>
<feature type="compositionally biased region" description="Polar residues" evidence="2">
    <location>
        <begin position="631"/>
        <end position="641"/>
    </location>
</feature>
<name>A0A6A6H3J3_VIRVR</name>
<feature type="region of interest" description="Disordered" evidence="2">
    <location>
        <begin position="1"/>
        <end position="23"/>
    </location>
</feature>
<feature type="compositionally biased region" description="Low complexity" evidence="2">
    <location>
        <begin position="642"/>
        <end position="652"/>
    </location>
</feature>
<evidence type="ECO:0000313" key="5">
    <source>
        <dbReference type="Proteomes" id="UP000800092"/>
    </source>
</evidence>
<feature type="compositionally biased region" description="Low complexity" evidence="2">
    <location>
        <begin position="797"/>
        <end position="820"/>
    </location>
</feature>
<feature type="region of interest" description="Disordered" evidence="2">
    <location>
        <begin position="883"/>
        <end position="903"/>
    </location>
</feature>
<proteinExistence type="inferred from homology"/>
<accession>A0A6A6H3J3</accession>
<evidence type="ECO:0000256" key="2">
    <source>
        <dbReference type="SAM" id="MobiDB-lite"/>
    </source>
</evidence>
<dbReference type="PANTHER" id="PTHR21705">
    <property type="entry name" value="RAI16 PROTEIN-RELATED"/>
    <property type="match status" value="1"/>
</dbReference>
<feature type="region of interest" description="Disordered" evidence="2">
    <location>
        <begin position="631"/>
        <end position="654"/>
    </location>
</feature>
<dbReference type="Pfam" id="PF10257">
    <property type="entry name" value="RAI16-like"/>
    <property type="match status" value="1"/>
</dbReference>
<dbReference type="InterPro" id="IPR045669">
    <property type="entry name" value="FHIP_C"/>
</dbReference>
<keyword evidence="5" id="KW-1185">Reference proteome</keyword>
<dbReference type="PANTHER" id="PTHR21705:SF11">
    <property type="entry name" value="FHIP FAMILY PROTEIN CG3558"/>
    <property type="match status" value="1"/>
</dbReference>